<dbReference type="InterPro" id="IPR025535">
    <property type="entry name" value="DUF4421"/>
</dbReference>
<gene>
    <name evidence="2" type="ORF">JL102_16785</name>
</gene>
<dbReference type="PROSITE" id="PS51257">
    <property type="entry name" value="PROKAR_LIPOPROTEIN"/>
    <property type="match status" value="1"/>
</dbReference>
<proteinExistence type="predicted"/>
<feature type="signal peptide" evidence="1">
    <location>
        <begin position="1"/>
        <end position="24"/>
    </location>
</feature>
<organism evidence="2 3">
    <name type="scientific">Fulvivirga sediminis</name>
    <dbReference type="NCBI Taxonomy" id="2803949"/>
    <lineage>
        <taxon>Bacteria</taxon>
        <taxon>Pseudomonadati</taxon>
        <taxon>Bacteroidota</taxon>
        <taxon>Cytophagia</taxon>
        <taxon>Cytophagales</taxon>
        <taxon>Fulvivirgaceae</taxon>
        <taxon>Fulvivirga</taxon>
    </lineage>
</organism>
<dbReference type="AlphaFoldDB" id="A0A937FC27"/>
<evidence type="ECO:0000256" key="1">
    <source>
        <dbReference type="SAM" id="SignalP"/>
    </source>
</evidence>
<sequence>MTKTNLKIYLTLFGVFASCLFAFAQNQDSVYNYYVQTFPNKFNMKLLGANKILSMDLISNSDRSNRVNYIPNNQGMVGLGVYVFDIGFEMALKVPDFLHKNEGQFGVTEFKDFQGNIYGRKWCFDVTYQKYHGFYINNADKIFPDFDSDGIYPLRRDLGIRKLILNGIHIFNSDRYSFRAGYNQSERQLRSAGSVLLITSLNNTKIESDSSLLPIEIGDRFGEDANLVKGDFSAFSLLPGYGYTFVKKYFYCNVNAAVGAGLQYQEYYLDEDFKSDFVLESKINLRASLGYDHENFFFGATAIYDNGSMRLEDARISSSTGNYKFFIGYRFNEFGLLKHSIRDQLEKIGL</sequence>
<accession>A0A937FC27</accession>
<reference evidence="2" key="1">
    <citation type="submission" date="2021-01" db="EMBL/GenBank/DDBJ databases">
        <title>Fulvivirga kasyanovii gen. nov., sp nov., a novel member of the phylum Bacteroidetes isolated from seawater in a mussel farm.</title>
        <authorList>
            <person name="Zhao L.-H."/>
            <person name="Wang Z.-J."/>
        </authorList>
    </citation>
    <scope>NUCLEOTIDE SEQUENCE</scope>
    <source>
        <strain evidence="2">2943</strain>
    </source>
</reference>
<dbReference type="EMBL" id="JAESIY010000009">
    <property type="protein sequence ID" value="MBL3657808.1"/>
    <property type="molecule type" value="Genomic_DNA"/>
</dbReference>
<feature type="chain" id="PRO_5037144411" evidence="1">
    <location>
        <begin position="25"/>
        <end position="350"/>
    </location>
</feature>
<keyword evidence="3" id="KW-1185">Reference proteome</keyword>
<dbReference type="RefSeq" id="WP_202245594.1">
    <property type="nucleotide sequence ID" value="NZ_JAESIY010000009.1"/>
</dbReference>
<comment type="caution">
    <text evidence="2">The sequence shown here is derived from an EMBL/GenBank/DDBJ whole genome shotgun (WGS) entry which is preliminary data.</text>
</comment>
<dbReference type="Proteomes" id="UP000659388">
    <property type="component" value="Unassembled WGS sequence"/>
</dbReference>
<protein>
    <submittedName>
        <fullName evidence="2">DUF4421 family protein</fullName>
    </submittedName>
</protein>
<dbReference type="Pfam" id="PF14391">
    <property type="entry name" value="DUF4421"/>
    <property type="match status" value="1"/>
</dbReference>
<name>A0A937FC27_9BACT</name>
<evidence type="ECO:0000313" key="3">
    <source>
        <dbReference type="Proteomes" id="UP000659388"/>
    </source>
</evidence>
<keyword evidence="1" id="KW-0732">Signal</keyword>
<evidence type="ECO:0000313" key="2">
    <source>
        <dbReference type="EMBL" id="MBL3657808.1"/>
    </source>
</evidence>